<dbReference type="EMBL" id="FOKK01000014">
    <property type="protein sequence ID" value="SFB50269.1"/>
    <property type="molecule type" value="Genomic_DNA"/>
</dbReference>
<accession>A0A1I1BIQ5</accession>
<evidence type="ECO:0000313" key="1">
    <source>
        <dbReference type="EMBL" id="SFB50269.1"/>
    </source>
</evidence>
<dbReference type="AlphaFoldDB" id="A0A1I1BIQ5"/>
<sequence>MMEIPLSLPYMANQDDFQTTNLSMEVDGQFLRVVKQRYQNDTLQVVYIKDQQKQKLNEQVSDWIRSITDNAHNNNQNHKLLFAKFFPKDFIANEISNFEIWSSKLDSTNINTSQTDYRDIFLSLKTPPPQFG</sequence>
<keyword evidence="2" id="KW-1185">Reference proteome</keyword>
<proteinExistence type="predicted"/>
<evidence type="ECO:0000313" key="2">
    <source>
        <dbReference type="Proteomes" id="UP000198790"/>
    </source>
</evidence>
<reference evidence="1 2" key="1">
    <citation type="submission" date="2016-10" db="EMBL/GenBank/DDBJ databases">
        <authorList>
            <person name="de Groot N.N."/>
        </authorList>
    </citation>
    <scope>NUCLEOTIDE SEQUENCE [LARGE SCALE GENOMIC DNA]</scope>
    <source>
        <strain evidence="1 2">DSM 23399</strain>
    </source>
</reference>
<protein>
    <submittedName>
        <fullName evidence="1">Uncharacterized protein</fullName>
    </submittedName>
</protein>
<dbReference type="Proteomes" id="UP000198790">
    <property type="component" value="Unassembled WGS sequence"/>
</dbReference>
<organism evidence="1 2">
    <name type="scientific">Algoriphagus aquimarinus</name>
    <dbReference type="NCBI Taxonomy" id="237018"/>
    <lineage>
        <taxon>Bacteria</taxon>
        <taxon>Pseudomonadati</taxon>
        <taxon>Bacteroidota</taxon>
        <taxon>Cytophagia</taxon>
        <taxon>Cytophagales</taxon>
        <taxon>Cyclobacteriaceae</taxon>
        <taxon>Algoriphagus</taxon>
    </lineage>
</organism>
<name>A0A1I1BIQ5_9BACT</name>
<gene>
    <name evidence="1" type="ORF">SAMN04489723_11452</name>
</gene>